<evidence type="ECO:0000313" key="1">
    <source>
        <dbReference type="EMBL" id="NNU27036.1"/>
    </source>
</evidence>
<dbReference type="NCBIfam" id="NF045728">
    <property type="entry name" value="glycosyl_F510_1955"/>
    <property type="match status" value="1"/>
</dbReference>
<gene>
    <name evidence="1" type="ORF">HLI28_05680</name>
</gene>
<dbReference type="AlphaFoldDB" id="A0A849JUI2"/>
<comment type="caution">
    <text evidence="1">The sequence shown here is derived from an EMBL/GenBank/DDBJ whole genome shotgun (WGS) entry which is preliminary data.</text>
</comment>
<protein>
    <submittedName>
        <fullName evidence="1">Exo-alpha-sialidase</fullName>
    </submittedName>
</protein>
<reference evidence="1 2" key="1">
    <citation type="submission" date="2020-05" db="EMBL/GenBank/DDBJ databases">
        <title>Genome sequence of Isoptericola sp. JC619 isolated from Chilika lagoon, India.</title>
        <authorList>
            <person name="Kumar D."/>
            <person name="Appam K."/>
            <person name="Gandham S."/>
            <person name="Uppada J."/>
            <person name="Sasikala C."/>
            <person name="Venkata Ramana C."/>
        </authorList>
    </citation>
    <scope>NUCLEOTIDE SEQUENCE [LARGE SCALE GENOMIC DNA]</scope>
    <source>
        <strain evidence="1 2">JC619</strain>
    </source>
</reference>
<dbReference type="EMBL" id="JABFAJ010000010">
    <property type="protein sequence ID" value="NNU27036.1"/>
    <property type="molecule type" value="Genomic_DNA"/>
</dbReference>
<proteinExistence type="predicted"/>
<dbReference type="Gene3D" id="2.130.10.10">
    <property type="entry name" value="YVTN repeat-like/Quinoprotein amine dehydrogenase"/>
    <property type="match status" value="1"/>
</dbReference>
<dbReference type="InterPro" id="IPR054817">
    <property type="entry name" value="Glycosyl_F510_1955-like"/>
</dbReference>
<organism evidence="1 2">
    <name type="scientific">Isoptericola sediminis</name>
    <dbReference type="NCBI Taxonomy" id="2733572"/>
    <lineage>
        <taxon>Bacteria</taxon>
        <taxon>Bacillati</taxon>
        <taxon>Actinomycetota</taxon>
        <taxon>Actinomycetes</taxon>
        <taxon>Micrococcales</taxon>
        <taxon>Promicromonosporaceae</taxon>
        <taxon>Isoptericola</taxon>
    </lineage>
</organism>
<sequence>MALDEAISHVHGLVVEDEGVVRAGTHEGVRVIDDRGSVTAVGPQDDLMGMTGLPGTRRLVSSGHPGPGSPLPNPLGLLRSDDGGETWDPVSLTGEIDFHALAVTDDYLVGFDGVTGLIVSTDGGSTWDQGPRMAAASLAAVGDEVWAATPDGLMHSTDRAASFAPVDGAPLLRQVSAGVDGSLWGVDVDGTAWVSADGRQWTEHEEIASAQAIAALDRSTAYAVDESTLFVLTD</sequence>
<evidence type="ECO:0000313" key="2">
    <source>
        <dbReference type="Proteomes" id="UP000557204"/>
    </source>
</evidence>
<accession>A0A849JUI2</accession>
<dbReference type="InterPro" id="IPR015943">
    <property type="entry name" value="WD40/YVTN_repeat-like_dom_sf"/>
</dbReference>
<name>A0A849JUI2_9MICO</name>
<keyword evidence="2" id="KW-1185">Reference proteome</keyword>
<dbReference type="SUPFAM" id="SSF110296">
    <property type="entry name" value="Oligoxyloglucan reducing end-specific cellobiohydrolase"/>
    <property type="match status" value="1"/>
</dbReference>
<dbReference type="Proteomes" id="UP000557204">
    <property type="component" value="Unassembled WGS sequence"/>
</dbReference>